<dbReference type="Proteomes" id="UP000676246">
    <property type="component" value="Unassembled WGS sequence"/>
</dbReference>
<dbReference type="RefSeq" id="WP_210854106.1">
    <property type="nucleotide sequence ID" value="NZ_JAGQDD010000007.1"/>
</dbReference>
<evidence type="ECO:0008006" key="3">
    <source>
        <dbReference type="Google" id="ProtNLM"/>
    </source>
</evidence>
<organism evidence="1 2">
    <name type="scientific">Ideonella alba</name>
    <dbReference type="NCBI Taxonomy" id="2824118"/>
    <lineage>
        <taxon>Bacteria</taxon>
        <taxon>Pseudomonadati</taxon>
        <taxon>Pseudomonadota</taxon>
        <taxon>Betaproteobacteria</taxon>
        <taxon>Burkholderiales</taxon>
        <taxon>Sphaerotilaceae</taxon>
        <taxon>Ideonella</taxon>
    </lineage>
</organism>
<evidence type="ECO:0000313" key="2">
    <source>
        <dbReference type="Proteomes" id="UP000676246"/>
    </source>
</evidence>
<protein>
    <recommendedName>
        <fullName evidence="3">Polysaccharide pyruvyl transferase domain-containing protein</fullName>
    </recommendedName>
</protein>
<dbReference type="EMBL" id="JAGQDD010000007">
    <property type="protein sequence ID" value="MBQ0931118.1"/>
    <property type="molecule type" value="Genomic_DNA"/>
</dbReference>
<dbReference type="AlphaFoldDB" id="A0A940YBG1"/>
<comment type="caution">
    <text evidence="1">The sequence shown here is derived from an EMBL/GenBank/DDBJ whole genome shotgun (WGS) entry which is preliminary data.</text>
</comment>
<evidence type="ECO:0000313" key="1">
    <source>
        <dbReference type="EMBL" id="MBQ0931118.1"/>
    </source>
</evidence>
<reference evidence="1 2" key="1">
    <citation type="submission" date="2021-04" db="EMBL/GenBank/DDBJ databases">
        <title>The genome sequence of Ideonella sp. 3Y2.</title>
        <authorList>
            <person name="Liu Y."/>
        </authorList>
    </citation>
    <scope>NUCLEOTIDE SEQUENCE [LARGE SCALE GENOMIC DNA]</scope>
    <source>
        <strain evidence="1 2">3Y2</strain>
    </source>
</reference>
<proteinExistence type="predicted"/>
<name>A0A940YBG1_9BURK</name>
<keyword evidence="2" id="KW-1185">Reference proteome</keyword>
<gene>
    <name evidence="1" type="ORF">KAK03_11530</name>
</gene>
<sequence length="260" mass="29755">MKTHRPDFEHLRDVLRDICRDEPVYYFPNPGNWGDGLIRAGTLRFFETHGFQVEEHFRCIDFMQKPSGGTLIYGGSGAWCSFWNHAATHVGKLRRKFRVVVLPSTYEVPVDLPDDITFFRRDHQESRQAMPRAHFCHDMAFALQDWPRSAGQGAGLFFRTDRERHPDRFDAPPGNVDLSNQGKHTTDIAGFMAAIDRYETIHTDRLHVAIGGCLLGKAVHLYPNGYFKLQAVYRSSIEGYFDRVTFHERVDTLPLIAAGA</sequence>
<accession>A0A940YBG1</accession>